<dbReference type="InterPro" id="IPR036322">
    <property type="entry name" value="WD40_repeat_dom_sf"/>
</dbReference>
<dbReference type="STRING" id="1531966.A0A0A1TDM8"/>
<dbReference type="EMBL" id="CDHN01000002">
    <property type="protein sequence ID" value="CEJ84587.1"/>
    <property type="molecule type" value="Genomic_DNA"/>
</dbReference>
<organism evidence="3 4">
    <name type="scientific">[Torrubiella] hemipterigena</name>
    <dbReference type="NCBI Taxonomy" id="1531966"/>
    <lineage>
        <taxon>Eukaryota</taxon>
        <taxon>Fungi</taxon>
        <taxon>Dikarya</taxon>
        <taxon>Ascomycota</taxon>
        <taxon>Pezizomycotina</taxon>
        <taxon>Sordariomycetes</taxon>
        <taxon>Hypocreomycetidae</taxon>
        <taxon>Hypocreales</taxon>
        <taxon>Clavicipitaceae</taxon>
        <taxon>Clavicipitaceae incertae sedis</taxon>
        <taxon>'Torrubiella' clade</taxon>
    </lineage>
</organism>
<name>A0A0A1TDM8_9HYPO</name>
<feature type="region of interest" description="Disordered" evidence="1">
    <location>
        <begin position="445"/>
        <end position="544"/>
    </location>
</feature>
<proteinExistence type="predicted"/>
<protein>
    <recommendedName>
        <fullName evidence="2">DUF2415 domain-containing protein</fullName>
    </recommendedName>
</protein>
<keyword evidence="4" id="KW-1185">Reference proteome</keyword>
<dbReference type="PANTHER" id="PTHR43991:SF9">
    <property type="entry name" value="DUF2415 DOMAIN-CONTAINING PROTEIN"/>
    <property type="match status" value="1"/>
</dbReference>
<feature type="compositionally biased region" description="Basic and acidic residues" evidence="1">
    <location>
        <begin position="446"/>
        <end position="466"/>
    </location>
</feature>
<dbReference type="AlphaFoldDB" id="A0A0A1TDM8"/>
<gene>
    <name evidence="3" type="ORF">VHEMI03519</name>
</gene>
<dbReference type="SUPFAM" id="SSF50978">
    <property type="entry name" value="WD40 repeat-like"/>
    <property type="match status" value="1"/>
</dbReference>
<dbReference type="HOGENOM" id="CLU_012621_1_1_1"/>
<evidence type="ECO:0000256" key="1">
    <source>
        <dbReference type="SAM" id="MobiDB-lite"/>
    </source>
</evidence>
<evidence type="ECO:0000313" key="4">
    <source>
        <dbReference type="Proteomes" id="UP000039046"/>
    </source>
</evidence>
<dbReference type="PANTHER" id="PTHR43991">
    <property type="entry name" value="WD REPEAT PROTEIN (AFU_ORTHOLOGUE AFUA_8G05640)-RELATED"/>
    <property type="match status" value="1"/>
</dbReference>
<dbReference type="InterPro" id="IPR019417">
    <property type="entry name" value="DUF2415"/>
</dbReference>
<dbReference type="OrthoDB" id="64353at2759"/>
<dbReference type="Proteomes" id="UP000039046">
    <property type="component" value="Unassembled WGS sequence"/>
</dbReference>
<dbReference type="InterPro" id="IPR015943">
    <property type="entry name" value="WD40/YVTN_repeat-like_dom_sf"/>
</dbReference>
<evidence type="ECO:0000259" key="2">
    <source>
        <dbReference type="Pfam" id="PF10313"/>
    </source>
</evidence>
<dbReference type="Pfam" id="PF10313">
    <property type="entry name" value="DUF2415"/>
    <property type="match status" value="1"/>
</dbReference>
<accession>A0A0A1TDM8</accession>
<dbReference type="Gene3D" id="2.130.10.10">
    <property type="entry name" value="YVTN repeat-like/Quinoprotein amine dehydrogenase"/>
    <property type="match status" value="1"/>
</dbReference>
<feature type="domain" description="DUF2415" evidence="2">
    <location>
        <begin position="337"/>
        <end position="376"/>
    </location>
</feature>
<evidence type="ECO:0000313" key="3">
    <source>
        <dbReference type="EMBL" id="CEJ84587.1"/>
    </source>
</evidence>
<reference evidence="3 4" key="1">
    <citation type="journal article" date="2015" name="Genome Announc.">
        <title>Draft Genome Sequence and Gene Annotation of the Entomopathogenic Fungus Verticillium hemipterigenum.</title>
        <authorList>
            <person name="Horn F."/>
            <person name="Habel A."/>
            <person name="Scharf D.H."/>
            <person name="Dworschak J."/>
            <person name="Brakhage A.A."/>
            <person name="Guthke R."/>
            <person name="Hertweck C."/>
            <person name="Linde J."/>
        </authorList>
    </citation>
    <scope>NUCLEOTIDE SEQUENCE [LARGE SCALE GENOMIC DNA]</scope>
</reference>
<sequence length="683" mass="76749">MAVKEDNVYYPTDSIISKRGRRHYRVPVRSQHWQLRSLISAERRHLIYFPGGTHSKQIQRLNTMTHECETLKVLNFAPRCLVADNGWLCCGSEKGDFVAMRLDEDIDGDAVGASLGLDLDTALDTRMEISREESLLSLITQGRRPNKNLNAKSMRLAKERVNCITLWFPDLRVPAGEGAYKESVAVLADNVGNVTLIGLRDFEQNDKAEPLDVINYPDFVNRALLSPDGRMLIAILDDPYLYIHVREEKPLDASSTSRTPQYHWRQRQRIFLTSQLKEDRSDSRGSFAACFSNSGALLAVGTQHGTISIFDTTLLDNPLADPLITTFKSSRPESGPGAIRDMSFCPGPFDILAWTEDRGHVGIADVRANFNMRQILDIAVEAEFDHINIFDRNTIDPRLLDSQTATRRDLLAMQANNAGSPRHGESSESFNQPLTATETVVLEALQDDRLRRDRARGGTDGGERPVPDLSWTYLSSLRPPADGDTGSRLPRRSTSVTRGVRSTSSSRAQRSALDDYLDQRERARNRQQGARDSTERLPAMRRTDPRWIDRLGETVAAMRDQRDRNQRDGQDRSDASYLNVLEILQARERATADGENEDGSLLVPLVNQVVNRWEESAMRNTLPVGTAVAIDHGVFEVPPSRDNTAGLAWSEDGRTMFVGAQDGIYEFHVNTHNRKFFPGFRLS</sequence>
<feature type="compositionally biased region" description="Low complexity" evidence="1">
    <location>
        <begin position="492"/>
        <end position="511"/>
    </location>
</feature>